<evidence type="ECO:0000256" key="7">
    <source>
        <dbReference type="ARBA" id="ARBA00022989"/>
    </source>
</evidence>
<dbReference type="PaxDb" id="2850-Phatr13741"/>
<evidence type="ECO:0000256" key="2">
    <source>
        <dbReference type="ARBA" id="ARBA00004687"/>
    </source>
</evidence>
<feature type="transmembrane region" description="Helical" evidence="9">
    <location>
        <begin position="20"/>
        <end position="38"/>
    </location>
</feature>
<reference evidence="10 11" key="1">
    <citation type="journal article" date="2008" name="Nature">
        <title>The Phaeodactylum genome reveals the evolutionary history of diatom genomes.</title>
        <authorList>
            <person name="Bowler C."/>
            <person name="Allen A.E."/>
            <person name="Badger J.H."/>
            <person name="Grimwood J."/>
            <person name="Jabbari K."/>
            <person name="Kuo A."/>
            <person name="Maheswari U."/>
            <person name="Martens C."/>
            <person name="Maumus F."/>
            <person name="Otillar R.P."/>
            <person name="Rayko E."/>
            <person name="Salamov A."/>
            <person name="Vandepoele K."/>
            <person name="Beszteri B."/>
            <person name="Gruber A."/>
            <person name="Heijde M."/>
            <person name="Katinka M."/>
            <person name="Mock T."/>
            <person name="Valentin K."/>
            <person name="Verret F."/>
            <person name="Berges J.A."/>
            <person name="Brownlee C."/>
            <person name="Cadoret J.P."/>
            <person name="Chiovitti A."/>
            <person name="Choi C.J."/>
            <person name="Coesel S."/>
            <person name="De Martino A."/>
            <person name="Detter J.C."/>
            <person name="Durkin C."/>
            <person name="Falciatore A."/>
            <person name="Fournet J."/>
            <person name="Haruta M."/>
            <person name="Huysman M.J."/>
            <person name="Jenkins B.D."/>
            <person name="Jiroutova K."/>
            <person name="Jorgensen R.E."/>
            <person name="Joubert Y."/>
            <person name="Kaplan A."/>
            <person name="Kroger N."/>
            <person name="Kroth P.G."/>
            <person name="La Roche J."/>
            <person name="Lindquist E."/>
            <person name="Lommer M."/>
            <person name="Martin-Jezequel V."/>
            <person name="Lopez P.J."/>
            <person name="Lucas S."/>
            <person name="Mangogna M."/>
            <person name="McGinnis K."/>
            <person name="Medlin L.K."/>
            <person name="Montsant A."/>
            <person name="Oudot-Le Secq M.P."/>
            <person name="Napoli C."/>
            <person name="Obornik M."/>
            <person name="Parker M.S."/>
            <person name="Petit J.L."/>
            <person name="Porcel B.M."/>
            <person name="Poulsen N."/>
            <person name="Robison M."/>
            <person name="Rychlewski L."/>
            <person name="Rynearson T.A."/>
            <person name="Schmutz J."/>
            <person name="Shapiro H."/>
            <person name="Siaut M."/>
            <person name="Stanley M."/>
            <person name="Sussman M.R."/>
            <person name="Taylor A.R."/>
            <person name="Vardi A."/>
            <person name="von Dassow P."/>
            <person name="Vyverman W."/>
            <person name="Willis A."/>
            <person name="Wyrwicz L.S."/>
            <person name="Rokhsar D.S."/>
            <person name="Weissenbach J."/>
            <person name="Armbrust E.V."/>
            <person name="Green B.R."/>
            <person name="Van de Peer Y."/>
            <person name="Grigoriev I.V."/>
        </authorList>
    </citation>
    <scope>NUCLEOTIDE SEQUENCE [LARGE SCALE GENOMIC DNA]</scope>
    <source>
        <strain evidence="10 11">CCAP 1055/1</strain>
    </source>
</reference>
<dbReference type="Pfam" id="PF06728">
    <property type="entry name" value="PIG-U"/>
    <property type="match status" value="1"/>
</dbReference>
<gene>
    <name evidence="10" type="ORF">PHATRDRAFT_13741</name>
</gene>
<organism evidence="10 11">
    <name type="scientific">Phaeodactylum tricornutum (strain CCAP 1055/1)</name>
    <dbReference type="NCBI Taxonomy" id="556484"/>
    <lineage>
        <taxon>Eukaryota</taxon>
        <taxon>Sar</taxon>
        <taxon>Stramenopiles</taxon>
        <taxon>Ochrophyta</taxon>
        <taxon>Bacillariophyta</taxon>
        <taxon>Bacillariophyceae</taxon>
        <taxon>Bacillariophycidae</taxon>
        <taxon>Naviculales</taxon>
        <taxon>Phaeodactylaceae</taxon>
        <taxon>Phaeodactylum</taxon>
    </lineage>
</organism>
<evidence type="ECO:0000313" key="11">
    <source>
        <dbReference type="Proteomes" id="UP000000759"/>
    </source>
</evidence>
<reference evidence="11" key="2">
    <citation type="submission" date="2008-08" db="EMBL/GenBank/DDBJ databases">
        <authorList>
            <consortium name="Diatom Consortium"/>
            <person name="Grigoriev I."/>
            <person name="Grimwood J."/>
            <person name="Kuo A."/>
            <person name="Otillar R.P."/>
            <person name="Salamov A."/>
            <person name="Detter J.C."/>
            <person name="Lindquist E."/>
            <person name="Shapiro H."/>
            <person name="Lucas S."/>
            <person name="Glavina del Rio T."/>
            <person name="Pitluck S."/>
            <person name="Rokhsar D."/>
            <person name="Bowler C."/>
        </authorList>
    </citation>
    <scope>GENOME REANNOTATION</scope>
    <source>
        <strain evidence="11">CCAP 1055/1</strain>
    </source>
</reference>
<dbReference type="RefSeq" id="XP_002181290.1">
    <property type="nucleotide sequence ID" value="XM_002181254.1"/>
</dbReference>
<dbReference type="PANTHER" id="PTHR13121:SF0">
    <property type="entry name" value="PHOSPHATIDYLINOSITOL GLYCAN ANCHOR BIOSYNTHESIS CLASS U PROTEIN"/>
    <property type="match status" value="1"/>
</dbReference>
<evidence type="ECO:0000256" key="3">
    <source>
        <dbReference type="ARBA" id="ARBA00010026"/>
    </source>
</evidence>
<dbReference type="STRING" id="556484.B7G1Z7"/>
<dbReference type="OrthoDB" id="549017at2759"/>
<feature type="transmembrane region" description="Helical" evidence="9">
    <location>
        <begin position="121"/>
        <end position="144"/>
    </location>
</feature>
<evidence type="ECO:0000256" key="4">
    <source>
        <dbReference type="ARBA" id="ARBA00022502"/>
    </source>
</evidence>
<keyword evidence="5 9" id="KW-0812">Transmembrane</keyword>
<dbReference type="PANTHER" id="PTHR13121">
    <property type="entry name" value="GPI TRANSAMIDASE COMPONENT PIG-U"/>
    <property type="match status" value="1"/>
</dbReference>
<evidence type="ECO:0000256" key="9">
    <source>
        <dbReference type="SAM" id="Phobius"/>
    </source>
</evidence>
<evidence type="ECO:0000256" key="8">
    <source>
        <dbReference type="ARBA" id="ARBA00023136"/>
    </source>
</evidence>
<evidence type="ECO:0000256" key="5">
    <source>
        <dbReference type="ARBA" id="ARBA00022692"/>
    </source>
</evidence>
<evidence type="ECO:0000313" key="10">
    <source>
        <dbReference type="EMBL" id="EEC47213.1"/>
    </source>
</evidence>
<dbReference type="GO" id="GO:0016255">
    <property type="term" value="P:attachment of GPI anchor to protein"/>
    <property type="evidence" value="ECO:0007669"/>
    <property type="project" value="InterPro"/>
</dbReference>
<dbReference type="GO" id="GO:0042765">
    <property type="term" value="C:GPI-anchor transamidase complex"/>
    <property type="evidence" value="ECO:0007669"/>
    <property type="project" value="InterPro"/>
</dbReference>
<dbReference type="GeneID" id="7202215"/>
<dbReference type="eggNOG" id="KOG2552">
    <property type="taxonomic scope" value="Eukaryota"/>
</dbReference>
<comment type="subcellular location">
    <subcellularLocation>
        <location evidence="1">Endoplasmic reticulum membrane</location>
        <topology evidence="1">Multi-pass membrane protein</topology>
    </subcellularLocation>
</comment>
<evidence type="ECO:0000256" key="1">
    <source>
        <dbReference type="ARBA" id="ARBA00004477"/>
    </source>
</evidence>
<feature type="transmembrane region" description="Helical" evidence="9">
    <location>
        <begin position="86"/>
        <end position="109"/>
    </location>
</feature>
<keyword evidence="7 9" id="KW-1133">Transmembrane helix</keyword>
<dbReference type="UniPathway" id="UPA00196"/>
<comment type="similarity">
    <text evidence="3">Belongs to the PIGU family.</text>
</comment>
<keyword evidence="4" id="KW-0337">GPI-anchor biosynthesis</keyword>
<dbReference type="InterPro" id="IPR009600">
    <property type="entry name" value="PIG-U"/>
</dbReference>
<dbReference type="HOGENOM" id="CLU_633817_0_0_1"/>
<dbReference type="GO" id="GO:0006506">
    <property type="term" value="P:GPI anchor biosynthetic process"/>
    <property type="evidence" value="ECO:0007669"/>
    <property type="project" value="UniProtKB-UniPathway"/>
</dbReference>
<protein>
    <submittedName>
        <fullName evidence="10">Uncharacterized protein</fullName>
    </submittedName>
</protein>
<feature type="transmembrane region" description="Helical" evidence="9">
    <location>
        <begin position="44"/>
        <end position="65"/>
    </location>
</feature>
<dbReference type="AlphaFoldDB" id="B7G1Z7"/>
<dbReference type="InParanoid" id="B7G1Z7"/>
<feature type="non-terminal residue" evidence="10">
    <location>
        <position position="1"/>
    </location>
</feature>
<evidence type="ECO:0000256" key="6">
    <source>
        <dbReference type="ARBA" id="ARBA00022824"/>
    </source>
</evidence>
<dbReference type="KEGG" id="pti:PHATRDRAFT_13741"/>
<feature type="non-terminal residue" evidence="10">
    <location>
        <position position="147"/>
    </location>
</feature>
<accession>B7G1Z7</accession>
<name>B7G1Z7_PHATC</name>
<comment type="pathway">
    <text evidence="2">Glycolipid biosynthesis; glycosylphosphatidylinositol-anchor biosynthesis.</text>
</comment>
<proteinExistence type="inferred from homology"/>
<sequence>PSLSVVWYLHMEMFGRFHSYFRCLLGSIPFVLVTPLALRLYRYPIVMVIIFWFLSVVFSATHTLYDWNLLFCLMLLEPRSLVRMRFLPCLVSFCAWPVPVLLYSAGYWMWLEPSNGEANYIFFQCLAYNIFIAMLLVEFTGASLSRD</sequence>
<dbReference type="Proteomes" id="UP000000759">
    <property type="component" value="Chromosome 12"/>
</dbReference>
<keyword evidence="6" id="KW-0256">Endoplasmic reticulum</keyword>
<keyword evidence="8 9" id="KW-0472">Membrane</keyword>
<dbReference type="EMBL" id="CM000614">
    <property type="protein sequence ID" value="EEC47213.1"/>
    <property type="molecule type" value="Genomic_DNA"/>
</dbReference>
<keyword evidence="11" id="KW-1185">Reference proteome</keyword>